<accession>A0ABV2TLF0</accession>
<dbReference type="PANTHER" id="PTHR30035">
    <property type="entry name" value="LIPOPROTEIN VACJ-RELATED"/>
    <property type="match status" value="1"/>
</dbReference>
<evidence type="ECO:0000313" key="4">
    <source>
        <dbReference type="EMBL" id="MET7014738.1"/>
    </source>
</evidence>
<feature type="chain" id="PRO_5045178533" evidence="3">
    <location>
        <begin position="21"/>
        <end position="270"/>
    </location>
</feature>
<keyword evidence="2 3" id="KW-0732">Signal</keyword>
<dbReference type="InterPro" id="IPR007428">
    <property type="entry name" value="MlaA"/>
</dbReference>
<evidence type="ECO:0000256" key="2">
    <source>
        <dbReference type="ARBA" id="ARBA00022729"/>
    </source>
</evidence>
<organism evidence="4 5">
    <name type="scientific">Uliginosibacterium flavum</name>
    <dbReference type="NCBI Taxonomy" id="1396831"/>
    <lineage>
        <taxon>Bacteria</taxon>
        <taxon>Pseudomonadati</taxon>
        <taxon>Pseudomonadota</taxon>
        <taxon>Betaproteobacteria</taxon>
        <taxon>Rhodocyclales</taxon>
        <taxon>Zoogloeaceae</taxon>
        <taxon>Uliginosibacterium</taxon>
    </lineage>
</organism>
<dbReference type="PROSITE" id="PS51257">
    <property type="entry name" value="PROKAR_LIPOPROTEIN"/>
    <property type="match status" value="1"/>
</dbReference>
<comment type="caution">
    <text evidence="4">The sequence shown here is derived from an EMBL/GenBank/DDBJ whole genome shotgun (WGS) entry which is preliminary data.</text>
</comment>
<keyword evidence="4" id="KW-0449">Lipoprotein</keyword>
<reference evidence="4 5" key="1">
    <citation type="submission" date="2024-07" db="EMBL/GenBank/DDBJ databases">
        <title>Uliginosibacterium flavum JJ3220;KACC:17644.</title>
        <authorList>
            <person name="Kim M.K."/>
        </authorList>
    </citation>
    <scope>NUCLEOTIDE SEQUENCE [LARGE SCALE GENOMIC DNA]</scope>
    <source>
        <strain evidence="4 5">KACC:17644</strain>
    </source>
</reference>
<evidence type="ECO:0000256" key="1">
    <source>
        <dbReference type="ARBA" id="ARBA00010634"/>
    </source>
</evidence>
<evidence type="ECO:0000256" key="3">
    <source>
        <dbReference type="SAM" id="SignalP"/>
    </source>
</evidence>
<dbReference type="RefSeq" id="WP_354601194.1">
    <property type="nucleotide sequence ID" value="NZ_JBEWZI010000010.1"/>
</dbReference>
<comment type="similarity">
    <text evidence="1">Belongs to the MlaA family.</text>
</comment>
<dbReference type="PANTHER" id="PTHR30035:SF3">
    <property type="entry name" value="INTERMEMBRANE PHOSPHOLIPID TRANSPORT SYSTEM LIPOPROTEIN MLAA"/>
    <property type="match status" value="1"/>
</dbReference>
<dbReference type="EMBL" id="JBEWZI010000010">
    <property type="protein sequence ID" value="MET7014738.1"/>
    <property type="molecule type" value="Genomic_DNA"/>
</dbReference>
<protein>
    <submittedName>
        <fullName evidence="4">VacJ family lipoprotein</fullName>
    </submittedName>
</protein>
<proteinExistence type="inferred from homology"/>
<dbReference type="Proteomes" id="UP001549691">
    <property type="component" value="Unassembled WGS sequence"/>
</dbReference>
<name>A0ABV2TLF0_9RHOO</name>
<keyword evidence="5" id="KW-1185">Reference proteome</keyword>
<dbReference type="PRINTS" id="PR01805">
    <property type="entry name" value="VACJLIPOPROT"/>
</dbReference>
<evidence type="ECO:0000313" key="5">
    <source>
        <dbReference type="Proteomes" id="UP001549691"/>
    </source>
</evidence>
<sequence>MKTSGLVFLFLFSLLTGGCASTGGNPADPWEGVNRKVFVFNDKVDTYALKPVAQGYKAATPLPVRTTISNFFGNVEDLWIGVNNLLQGKPKDGAGDFGRFAVNSTIGILGFFDIASEFGLEKHDEDFGQTLGSWGVGSGPYMVLPLFGPSTVRDTGGLIVDRLAYNPNSLIPRVAVRNSLTGTKLVNTRSQYLGAENALDEASLDKYVFMRNFYLQRRRSQIFDGNPPREKEDFGLAPGMPVQSLGALDQPGLFDLVLVDVQTQAPVDSE</sequence>
<feature type="signal peptide" evidence="3">
    <location>
        <begin position="1"/>
        <end position="20"/>
    </location>
</feature>
<dbReference type="Pfam" id="PF04333">
    <property type="entry name" value="MlaA"/>
    <property type="match status" value="1"/>
</dbReference>
<gene>
    <name evidence="4" type="ORF">ABXR19_11110</name>
</gene>